<protein>
    <submittedName>
        <fullName evidence="2">YggT family protein</fullName>
    </submittedName>
</protein>
<dbReference type="Pfam" id="PF02325">
    <property type="entry name" value="CCB3_YggT"/>
    <property type="match status" value="1"/>
</dbReference>
<proteinExistence type="predicted"/>
<gene>
    <name evidence="2" type="ORF">ACFQ4R_10610</name>
</gene>
<accession>A0ABW4BP60</accession>
<feature type="transmembrane region" description="Helical" evidence="1">
    <location>
        <begin position="7"/>
        <end position="28"/>
    </location>
</feature>
<dbReference type="EMBL" id="JBHTOH010000092">
    <property type="protein sequence ID" value="MFD1412029.1"/>
    <property type="molecule type" value="Genomic_DNA"/>
</dbReference>
<reference evidence="3" key="1">
    <citation type="journal article" date="2019" name="Int. J. Syst. Evol. Microbiol.">
        <title>The Global Catalogue of Microorganisms (GCM) 10K type strain sequencing project: providing services to taxonomists for standard genome sequencing and annotation.</title>
        <authorList>
            <consortium name="The Broad Institute Genomics Platform"/>
            <consortium name="The Broad Institute Genome Sequencing Center for Infectious Disease"/>
            <person name="Wu L."/>
            <person name="Ma J."/>
        </authorList>
    </citation>
    <scope>NUCLEOTIDE SEQUENCE [LARGE SCALE GENOMIC DNA]</scope>
    <source>
        <strain evidence="3">CCM 8937</strain>
    </source>
</reference>
<feature type="transmembrane region" description="Helical" evidence="1">
    <location>
        <begin position="61"/>
        <end position="82"/>
    </location>
</feature>
<comment type="caution">
    <text evidence="2">The sequence shown here is derived from an EMBL/GenBank/DDBJ whole genome shotgun (WGS) entry which is preliminary data.</text>
</comment>
<keyword evidence="1" id="KW-0472">Membrane</keyword>
<dbReference type="Proteomes" id="UP001597191">
    <property type="component" value="Unassembled WGS sequence"/>
</dbReference>
<evidence type="ECO:0000313" key="3">
    <source>
        <dbReference type="Proteomes" id="UP001597191"/>
    </source>
</evidence>
<keyword evidence="1" id="KW-1133">Transmembrane helix</keyword>
<dbReference type="RefSeq" id="WP_225420175.1">
    <property type="nucleotide sequence ID" value="NZ_JBHTOH010000092.1"/>
</dbReference>
<sequence>MMILGVLYRILSTLLELYGIAIIIYALMSWVPQAYSSKFGQFIGRLVSPLMNTIEDHVPSIFGLSFAPVIALLVVGGLQWLLRVIFSLF</sequence>
<evidence type="ECO:0000313" key="2">
    <source>
        <dbReference type="EMBL" id="MFD1412029.1"/>
    </source>
</evidence>
<keyword evidence="3" id="KW-1185">Reference proteome</keyword>
<dbReference type="InterPro" id="IPR003425">
    <property type="entry name" value="CCB3/YggT"/>
</dbReference>
<keyword evidence="1" id="KW-0812">Transmembrane</keyword>
<name>A0ABW4BP60_9LACO</name>
<organism evidence="2 3">
    <name type="scientific">Lapidilactobacillus gannanensis</name>
    <dbReference type="NCBI Taxonomy" id="2486002"/>
    <lineage>
        <taxon>Bacteria</taxon>
        <taxon>Bacillati</taxon>
        <taxon>Bacillota</taxon>
        <taxon>Bacilli</taxon>
        <taxon>Lactobacillales</taxon>
        <taxon>Lactobacillaceae</taxon>
        <taxon>Lapidilactobacillus</taxon>
    </lineage>
</organism>
<evidence type="ECO:0000256" key="1">
    <source>
        <dbReference type="SAM" id="Phobius"/>
    </source>
</evidence>